<dbReference type="PANTHER" id="PTHR42339:SF1">
    <property type="entry name" value="HISTONE H1"/>
    <property type="match status" value="1"/>
</dbReference>
<dbReference type="PANTHER" id="PTHR42339">
    <property type="entry name" value="HISTONE H1"/>
    <property type="match status" value="1"/>
</dbReference>
<dbReference type="AlphaFoldDB" id="A0A0D2EIQ6"/>
<dbReference type="OrthoDB" id="2592504at2759"/>
<dbReference type="RefSeq" id="XP_016268040.1">
    <property type="nucleotide sequence ID" value="XM_016400987.1"/>
</dbReference>
<dbReference type="Proteomes" id="UP000053342">
    <property type="component" value="Unassembled WGS sequence"/>
</dbReference>
<dbReference type="HOGENOM" id="CLU_060561_0_0_1"/>
<feature type="compositionally biased region" description="Low complexity" evidence="1">
    <location>
        <begin position="127"/>
        <end position="156"/>
    </location>
</feature>
<proteinExistence type="predicted"/>
<evidence type="ECO:0000256" key="1">
    <source>
        <dbReference type="SAM" id="MobiDB-lite"/>
    </source>
</evidence>
<feature type="region of interest" description="Disordered" evidence="1">
    <location>
        <begin position="1"/>
        <end position="51"/>
    </location>
</feature>
<accession>A0A0D2EIQ6</accession>
<dbReference type="GeneID" id="27352558"/>
<feature type="region of interest" description="Disordered" evidence="1">
    <location>
        <begin position="264"/>
        <end position="293"/>
    </location>
</feature>
<gene>
    <name evidence="2" type="ORF">PV06_00484</name>
</gene>
<feature type="compositionally biased region" description="Gly residues" evidence="1">
    <location>
        <begin position="1"/>
        <end position="12"/>
    </location>
</feature>
<sequence>MRVTTGGLGGAGPLAERSVNIAPQVSTGMKPTAGKKRKSDGAPTIDPDDIELPEDMEIVSLDSYYCLTASLPVSRKSRDPHKQGGGGHVMKLNGRDKGSGGDTYFAAAGFFKRRQLAGVKTCRQNKSKPNTSTSNSSTNTAGAAAAGARTSSSSTGKSKRAEIAEVEAANDVSQIRLTGEDDDTVPVMDTCDDVRAKINKYLRETPHATGASVIGTINRALPEGSRNQAFGPDPFPGSSAPADPARGPRAWSFTRRLRVFREAPTEAEQTEIPESVWTWKRPGDPGGIDLEDSSRTRVWVGPGIPDVYEDKFGKLQIM</sequence>
<dbReference type="VEuPathDB" id="FungiDB:PV06_00484"/>
<reference evidence="2 3" key="1">
    <citation type="submission" date="2015-01" db="EMBL/GenBank/DDBJ databases">
        <title>The Genome Sequence of Exophiala oligosperma CBS72588.</title>
        <authorList>
            <consortium name="The Broad Institute Genomics Platform"/>
            <person name="Cuomo C."/>
            <person name="de Hoog S."/>
            <person name="Gorbushina A."/>
            <person name="Stielow B."/>
            <person name="Teixiera M."/>
            <person name="Abouelleil A."/>
            <person name="Chapman S.B."/>
            <person name="Priest M."/>
            <person name="Young S.K."/>
            <person name="Wortman J."/>
            <person name="Nusbaum C."/>
            <person name="Birren B."/>
        </authorList>
    </citation>
    <scope>NUCLEOTIDE SEQUENCE [LARGE SCALE GENOMIC DNA]</scope>
    <source>
        <strain evidence="2 3">CBS 72588</strain>
    </source>
</reference>
<dbReference type="EMBL" id="KN847332">
    <property type="protein sequence ID" value="KIW47824.1"/>
    <property type="molecule type" value="Genomic_DNA"/>
</dbReference>
<evidence type="ECO:0000313" key="3">
    <source>
        <dbReference type="Proteomes" id="UP000053342"/>
    </source>
</evidence>
<protein>
    <submittedName>
        <fullName evidence="2">Uncharacterized protein</fullName>
    </submittedName>
</protein>
<evidence type="ECO:0000313" key="2">
    <source>
        <dbReference type="EMBL" id="KIW47824.1"/>
    </source>
</evidence>
<keyword evidence="3" id="KW-1185">Reference proteome</keyword>
<feature type="region of interest" description="Disordered" evidence="1">
    <location>
        <begin position="120"/>
        <end position="161"/>
    </location>
</feature>
<organism evidence="2 3">
    <name type="scientific">Exophiala oligosperma</name>
    <dbReference type="NCBI Taxonomy" id="215243"/>
    <lineage>
        <taxon>Eukaryota</taxon>
        <taxon>Fungi</taxon>
        <taxon>Dikarya</taxon>
        <taxon>Ascomycota</taxon>
        <taxon>Pezizomycotina</taxon>
        <taxon>Eurotiomycetes</taxon>
        <taxon>Chaetothyriomycetidae</taxon>
        <taxon>Chaetothyriales</taxon>
        <taxon>Herpotrichiellaceae</taxon>
        <taxon>Exophiala</taxon>
    </lineage>
</organism>
<feature type="region of interest" description="Disordered" evidence="1">
    <location>
        <begin position="72"/>
        <end position="98"/>
    </location>
</feature>
<name>A0A0D2EIQ6_9EURO</name>